<gene>
    <name evidence="1" type="ORF">PFISCL1PPCAC_17086</name>
    <name evidence="2" type="ORF">PFISCL1PPCAC_17088</name>
</gene>
<feature type="non-terminal residue" evidence="2">
    <location>
        <position position="1"/>
    </location>
</feature>
<sequence length="70" mass="7971">DDRIVIHSRRLEFIWDVDATTCLNQAFLCTYDNVLAVMGCNSDDRTITSYNDPQNSAITTLEAHFMGTRN</sequence>
<evidence type="ECO:0000313" key="3">
    <source>
        <dbReference type="Proteomes" id="UP001432322"/>
    </source>
</evidence>
<dbReference type="AlphaFoldDB" id="A0AAV5W4T8"/>
<comment type="caution">
    <text evidence="2">The sequence shown here is derived from an EMBL/GenBank/DDBJ whole genome shotgun (WGS) entry which is preliminary data.</text>
</comment>
<feature type="non-terminal residue" evidence="2">
    <location>
        <position position="70"/>
    </location>
</feature>
<accession>A0AAV5W4T8</accession>
<dbReference type="EMBL" id="BTSY01000004">
    <property type="protein sequence ID" value="GMT25791.1"/>
    <property type="molecule type" value="Genomic_DNA"/>
</dbReference>
<proteinExistence type="predicted"/>
<dbReference type="EMBL" id="BTSY01000004">
    <property type="protein sequence ID" value="GMT25789.1"/>
    <property type="molecule type" value="Genomic_DNA"/>
</dbReference>
<protein>
    <submittedName>
        <fullName evidence="2">Uncharacterized protein</fullName>
    </submittedName>
</protein>
<reference evidence="2" key="1">
    <citation type="submission" date="2023-10" db="EMBL/GenBank/DDBJ databases">
        <title>Genome assembly of Pristionchus species.</title>
        <authorList>
            <person name="Yoshida K."/>
            <person name="Sommer R.J."/>
        </authorList>
    </citation>
    <scope>NUCLEOTIDE SEQUENCE</scope>
    <source>
        <strain evidence="2">RS5133</strain>
    </source>
</reference>
<organism evidence="2 3">
    <name type="scientific">Pristionchus fissidentatus</name>
    <dbReference type="NCBI Taxonomy" id="1538716"/>
    <lineage>
        <taxon>Eukaryota</taxon>
        <taxon>Metazoa</taxon>
        <taxon>Ecdysozoa</taxon>
        <taxon>Nematoda</taxon>
        <taxon>Chromadorea</taxon>
        <taxon>Rhabditida</taxon>
        <taxon>Rhabditina</taxon>
        <taxon>Diplogasteromorpha</taxon>
        <taxon>Diplogasteroidea</taxon>
        <taxon>Neodiplogasteridae</taxon>
        <taxon>Pristionchus</taxon>
    </lineage>
</organism>
<evidence type="ECO:0000313" key="2">
    <source>
        <dbReference type="EMBL" id="GMT25791.1"/>
    </source>
</evidence>
<evidence type="ECO:0000313" key="1">
    <source>
        <dbReference type="EMBL" id="GMT25789.1"/>
    </source>
</evidence>
<name>A0AAV5W4T8_9BILA</name>
<dbReference type="Proteomes" id="UP001432322">
    <property type="component" value="Unassembled WGS sequence"/>
</dbReference>
<keyword evidence="3" id="KW-1185">Reference proteome</keyword>